<keyword evidence="3" id="KW-1185">Reference proteome</keyword>
<evidence type="ECO:0000256" key="1">
    <source>
        <dbReference type="SAM" id="MobiDB-lite"/>
    </source>
</evidence>
<protein>
    <recommendedName>
        <fullName evidence="4">F-box domain-containing protein</fullName>
    </recommendedName>
</protein>
<feature type="compositionally biased region" description="Basic and acidic residues" evidence="1">
    <location>
        <begin position="228"/>
        <end position="237"/>
    </location>
</feature>
<comment type="caution">
    <text evidence="2">The sequence shown here is derived from an EMBL/GenBank/DDBJ whole genome shotgun (WGS) entry which is preliminary data.</text>
</comment>
<feature type="region of interest" description="Disordered" evidence="1">
    <location>
        <begin position="228"/>
        <end position="251"/>
    </location>
</feature>
<name>A0AAD7IP79_9AGAR</name>
<dbReference type="Proteomes" id="UP001215598">
    <property type="component" value="Unassembled WGS sequence"/>
</dbReference>
<evidence type="ECO:0000313" key="3">
    <source>
        <dbReference type="Proteomes" id="UP001215598"/>
    </source>
</evidence>
<organism evidence="2 3">
    <name type="scientific">Mycena metata</name>
    <dbReference type="NCBI Taxonomy" id="1033252"/>
    <lineage>
        <taxon>Eukaryota</taxon>
        <taxon>Fungi</taxon>
        <taxon>Dikarya</taxon>
        <taxon>Basidiomycota</taxon>
        <taxon>Agaricomycotina</taxon>
        <taxon>Agaricomycetes</taxon>
        <taxon>Agaricomycetidae</taxon>
        <taxon>Agaricales</taxon>
        <taxon>Marasmiineae</taxon>
        <taxon>Mycenaceae</taxon>
        <taxon>Mycena</taxon>
    </lineage>
</organism>
<proteinExistence type="predicted"/>
<accession>A0AAD7IP79</accession>
<dbReference type="AlphaFoldDB" id="A0AAD7IP79"/>
<evidence type="ECO:0008006" key="4">
    <source>
        <dbReference type="Google" id="ProtNLM"/>
    </source>
</evidence>
<evidence type="ECO:0000313" key="2">
    <source>
        <dbReference type="EMBL" id="KAJ7745982.1"/>
    </source>
</evidence>
<feature type="region of interest" description="Disordered" evidence="1">
    <location>
        <begin position="186"/>
        <end position="206"/>
    </location>
</feature>
<gene>
    <name evidence="2" type="ORF">B0H16DRAFT_1462575</name>
</gene>
<dbReference type="EMBL" id="JARKIB010000081">
    <property type="protein sequence ID" value="KAJ7745982.1"/>
    <property type="molecule type" value="Genomic_DNA"/>
</dbReference>
<sequence length="251" mass="27428">MAAHPTLTSIPTDIQHLLLTMLPDFDDLGAMILTHRAFHEIYKARQNSLLHDVARNFLGCLFDEALLLARRQEAKYTALGGGEAVAEGLSTNIITFIINNDYVVDALEQSRPDAIPVSFSVFLRWVPLEPRVDSIYDAESLGRFADDPFTIQALPTESSHAALEELDAGIPVALTNLGQLAHVRRDGHGGQSACTRGGGAEHERASKKTDQMVLLVLLVSCSTRIQDPRTYKRRSDNSRSPLGALGNNSAI</sequence>
<reference evidence="2" key="1">
    <citation type="submission" date="2023-03" db="EMBL/GenBank/DDBJ databases">
        <title>Massive genome expansion in bonnet fungi (Mycena s.s.) driven by repeated elements and novel gene families across ecological guilds.</title>
        <authorList>
            <consortium name="Lawrence Berkeley National Laboratory"/>
            <person name="Harder C.B."/>
            <person name="Miyauchi S."/>
            <person name="Viragh M."/>
            <person name="Kuo A."/>
            <person name="Thoen E."/>
            <person name="Andreopoulos B."/>
            <person name="Lu D."/>
            <person name="Skrede I."/>
            <person name="Drula E."/>
            <person name="Henrissat B."/>
            <person name="Morin E."/>
            <person name="Kohler A."/>
            <person name="Barry K."/>
            <person name="LaButti K."/>
            <person name="Morin E."/>
            <person name="Salamov A."/>
            <person name="Lipzen A."/>
            <person name="Mereny Z."/>
            <person name="Hegedus B."/>
            <person name="Baldrian P."/>
            <person name="Stursova M."/>
            <person name="Weitz H."/>
            <person name="Taylor A."/>
            <person name="Grigoriev I.V."/>
            <person name="Nagy L.G."/>
            <person name="Martin F."/>
            <person name="Kauserud H."/>
        </authorList>
    </citation>
    <scope>NUCLEOTIDE SEQUENCE</scope>
    <source>
        <strain evidence="2">CBHHK182m</strain>
    </source>
</reference>